<dbReference type="GO" id="GO:0032451">
    <property type="term" value="F:demethylase activity"/>
    <property type="evidence" value="ECO:0007669"/>
    <property type="project" value="TreeGrafter"/>
</dbReference>
<evidence type="ECO:0000256" key="10">
    <source>
        <dbReference type="SAM" id="MobiDB-lite"/>
    </source>
</evidence>
<evidence type="ECO:0000256" key="8">
    <source>
        <dbReference type="ARBA" id="ARBA00023136"/>
    </source>
</evidence>
<feature type="compositionally biased region" description="Polar residues" evidence="10">
    <location>
        <begin position="196"/>
        <end position="209"/>
    </location>
</feature>
<dbReference type="InterPro" id="IPR036028">
    <property type="entry name" value="SH3-like_dom_sf"/>
</dbReference>
<keyword evidence="6 11" id="KW-1133">Transmembrane helix</keyword>
<dbReference type="Proteomes" id="UP000033140">
    <property type="component" value="Unassembled WGS sequence"/>
</dbReference>
<evidence type="ECO:0000256" key="5">
    <source>
        <dbReference type="ARBA" id="ARBA00022692"/>
    </source>
</evidence>
<dbReference type="PROSITE" id="PS51471">
    <property type="entry name" value="FE2OG_OXY"/>
    <property type="match status" value="1"/>
</dbReference>
<evidence type="ECO:0000256" key="3">
    <source>
        <dbReference type="ARBA" id="ARBA00022443"/>
    </source>
</evidence>
<evidence type="ECO:0000256" key="6">
    <source>
        <dbReference type="ARBA" id="ARBA00022989"/>
    </source>
</evidence>
<comment type="similarity">
    <text evidence="2">Belongs to the SHO1 family.</text>
</comment>
<dbReference type="InterPro" id="IPR035522">
    <property type="entry name" value="Sho1_SH3"/>
</dbReference>
<feature type="domain" description="Fe2OG dioxygenase" evidence="13">
    <location>
        <begin position="517"/>
        <end position="630"/>
    </location>
</feature>
<dbReference type="SUPFAM" id="SSF51197">
    <property type="entry name" value="Clavaminate synthase-like"/>
    <property type="match status" value="1"/>
</dbReference>
<evidence type="ECO:0000256" key="11">
    <source>
        <dbReference type="SAM" id="Phobius"/>
    </source>
</evidence>
<dbReference type="AlphaFoldDB" id="A0A0E9NQY5"/>
<dbReference type="SUPFAM" id="SSF50044">
    <property type="entry name" value="SH3-domain"/>
    <property type="match status" value="1"/>
</dbReference>
<protein>
    <recommendedName>
        <fullName evidence="16">Fe2OG dioxygenase domain-containing protein</fullName>
    </recommendedName>
</protein>
<evidence type="ECO:0000256" key="7">
    <source>
        <dbReference type="ARBA" id="ARBA00023016"/>
    </source>
</evidence>
<keyword evidence="15" id="KW-1185">Reference proteome</keyword>
<dbReference type="GO" id="GO:0005886">
    <property type="term" value="C:plasma membrane"/>
    <property type="evidence" value="ECO:0007669"/>
    <property type="project" value="UniProtKB-SubCell"/>
</dbReference>
<dbReference type="PROSITE" id="PS50002">
    <property type="entry name" value="SH3"/>
    <property type="match status" value="1"/>
</dbReference>
<dbReference type="PANTHER" id="PTHR12463:SF1">
    <property type="entry name" value="2-OXOGLUTARATE AND FE-DEPENDENT OXYGENASE FAMILY PROTEIN"/>
    <property type="match status" value="1"/>
</dbReference>
<gene>
    <name evidence="14" type="ORF">G7K_5926-t1</name>
</gene>
<dbReference type="PANTHER" id="PTHR12463">
    <property type="entry name" value="OXYGENASE-RELATED"/>
    <property type="match status" value="1"/>
</dbReference>
<dbReference type="Gene3D" id="2.60.120.590">
    <property type="entry name" value="Alpha-ketoglutarate-dependent dioxygenase AlkB-like"/>
    <property type="match status" value="1"/>
</dbReference>
<reference evidence="14 15" key="3">
    <citation type="journal article" date="2015" name="Genome Announc.">
        <title>Draft Genome Sequence of the Archiascomycetous Yeast Saitoella complicata.</title>
        <authorList>
            <person name="Yamauchi K."/>
            <person name="Kondo S."/>
            <person name="Hamamoto M."/>
            <person name="Takahashi Y."/>
            <person name="Ogura Y."/>
            <person name="Hayashi T."/>
            <person name="Nishida H."/>
        </authorList>
    </citation>
    <scope>NUCLEOTIDE SEQUENCE [LARGE SCALE GENOMIC DNA]</scope>
    <source>
        <strain evidence="14 15">NRRL Y-17804</strain>
    </source>
</reference>
<dbReference type="EMBL" id="BACD03000053">
    <property type="protein sequence ID" value="GAO51835.1"/>
    <property type="molecule type" value="Genomic_DNA"/>
</dbReference>
<dbReference type="InterPro" id="IPR037151">
    <property type="entry name" value="AlkB-like_sf"/>
</dbReference>
<dbReference type="GO" id="GO:0016491">
    <property type="term" value="F:oxidoreductase activity"/>
    <property type="evidence" value="ECO:0007669"/>
    <property type="project" value="TreeGrafter"/>
</dbReference>
<feature type="transmembrane region" description="Helical" evidence="11">
    <location>
        <begin position="140"/>
        <end position="160"/>
    </location>
</feature>
<dbReference type="Gene3D" id="2.30.30.40">
    <property type="entry name" value="SH3 Domains"/>
    <property type="match status" value="1"/>
</dbReference>
<reference evidence="14 15" key="1">
    <citation type="journal article" date="2011" name="J. Gen. Appl. Microbiol.">
        <title>Draft genome sequencing of the enigmatic yeast Saitoella complicata.</title>
        <authorList>
            <person name="Nishida H."/>
            <person name="Hamamoto M."/>
            <person name="Sugiyama J."/>
        </authorList>
    </citation>
    <scope>NUCLEOTIDE SEQUENCE [LARGE SCALE GENOMIC DNA]</scope>
    <source>
        <strain evidence="14 15">NRRL Y-17804</strain>
    </source>
</reference>
<sequence>MNGYSNGYTSPEARPYSAGQGYLSNPPTTAHGQQLQARHVEWDIGVVISNPFWLITGSVAVIAWLIAFIASIAGDAQSDFPHFAWWVIMYQICVIAAVLCAVVTSTIPEYTLALVGLVVTAFSWTCSITNTLIYSDSSAFSAAGAGHLLLSIINLLWILYIGTAPTAFPRSYIDSYSIPHLPSSTNGGGPASTPYPFSSSYATQKSPPTSAALPLPHPHVSAPLESTNQTTTAVEDETLPAPMEYPYRAKAIYSYTANPEDPNELSFAKGEDLDISDISGKWFQARKVGGEVGIVPSNYVTILDLSEVEDAVGRCECEGGRECEGQSGLELGGDKLSVRGRAYTKNSRIWQRIWTGVLLSWRKRLIFDGMDIRVGWKGREMMIEVKRKRTTIEHFFAPQAKRLLLEGSNEAKKVDPPSRHPPTAKPLSTKPYDVPEIPGLIVHPNFISPTEDRATITFLDTLPWRNDLQRRTMHFGGTYCYGHHVGEGGKKAPGMPGELGWIVERVVGEGIFESCDPPTNCIVNEYVGNQGINAHVDKLTCGPTIASLSLNHGCYFKFYELQSPHDGTVCSGKNKDAPRTGKEVELWVPKGSLLVMSGDARSLWQHEVPRTMRGRTKFSRRVSLTYRAMGRKGST</sequence>
<evidence type="ECO:0000313" key="14">
    <source>
        <dbReference type="EMBL" id="GAO51835.1"/>
    </source>
</evidence>
<keyword evidence="7" id="KW-0346">Stress response</keyword>
<dbReference type="STRING" id="698492.A0A0E9NQY5"/>
<evidence type="ECO:0000313" key="15">
    <source>
        <dbReference type="Proteomes" id="UP000033140"/>
    </source>
</evidence>
<dbReference type="Pfam" id="PF00018">
    <property type="entry name" value="SH3_1"/>
    <property type="match status" value="1"/>
</dbReference>
<keyword evidence="5 11" id="KW-0812">Transmembrane</keyword>
<comment type="caution">
    <text evidence="14">The sequence shown here is derived from an EMBL/GenBank/DDBJ whole genome shotgun (WGS) entry which is preliminary data.</text>
</comment>
<organism evidence="14 15">
    <name type="scientific">Saitoella complicata (strain BCRC 22490 / CBS 7301 / JCM 7358 / NBRC 10748 / NRRL Y-17804)</name>
    <dbReference type="NCBI Taxonomy" id="698492"/>
    <lineage>
        <taxon>Eukaryota</taxon>
        <taxon>Fungi</taxon>
        <taxon>Dikarya</taxon>
        <taxon>Ascomycota</taxon>
        <taxon>Taphrinomycotina</taxon>
        <taxon>Taphrinomycotina incertae sedis</taxon>
        <taxon>Saitoella</taxon>
    </lineage>
</organism>
<evidence type="ECO:0000256" key="4">
    <source>
        <dbReference type="ARBA" id="ARBA00022475"/>
    </source>
</evidence>
<dbReference type="CDD" id="cd11855">
    <property type="entry name" value="SH3_Sho1p"/>
    <property type="match status" value="1"/>
</dbReference>
<feature type="transmembrane region" description="Helical" evidence="11">
    <location>
        <begin position="110"/>
        <end position="133"/>
    </location>
</feature>
<dbReference type="Pfam" id="PF13532">
    <property type="entry name" value="2OG-FeII_Oxy_2"/>
    <property type="match status" value="1"/>
</dbReference>
<dbReference type="InterPro" id="IPR005123">
    <property type="entry name" value="Oxoglu/Fe-dep_dioxygenase_dom"/>
</dbReference>
<feature type="transmembrane region" description="Helical" evidence="11">
    <location>
        <begin position="52"/>
        <end position="71"/>
    </location>
</feature>
<accession>A0A0E9NQY5</accession>
<dbReference type="InterPro" id="IPR032857">
    <property type="entry name" value="ALKBH4"/>
</dbReference>
<feature type="region of interest" description="Disordered" evidence="10">
    <location>
        <begin position="196"/>
        <end position="231"/>
    </location>
</feature>
<keyword evidence="8 11" id="KW-0472">Membrane</keyword>
<reference evidence="14 15" key="2">
    <citation type="journal article" date="2014" name="J. Gen. Appl. Microbiol.">
        <title>The early diverging ascomycetous budding yeast Saitoella complicata has three histone deacetylases belonging to the Clr6, Hos2, and Rpd3 lineages.</title>
        <authorList>
            <person name="Nishida H."/>
            <person name="Matsumoto T."/>
            <person name="Kondo S."/>
            <person name="Hamamoto M."/>
            <person name="Yoshikawa H."/>
        </authorList>
    </citation>
    <scope>NUCLEOTIDE SEQUENCE [LARGE SCALE GENOMIC DNA]</scope>
    <source>
        <strain evidence="14 15">NRRL Y-17804</strain>
    </source>
</reference>
<evidence type="ECO:0000256" key="9">
    <source>
        <dbReference type="PROSITE-ProRule" id="PRU00192"/>
    </source>
</evidence>
<evidence type="ECO:0000256" key="1">
    <source>
        <dbReference type="ARBA" id="ARBA00004651"/>
    </source>
</evidence>
<feature type="region of interest" description="Disordered" evidence="10">
    <location>
        <begin position="409"/>
        <end position="429"/>
    </location>
</feature>
<evidence type="ECO:0000259" key="13">
    <source>
        <dbReference type="PROSITE" id="PS51471"/>
    </source>
</evidence>
<keyword evidence="4" id="KW-1003">Cell membrane</keyword>
<evidence type="ECO:0008006" key="16">
    <source>
        <dbReference type="Google" id="ProtNLM"/>
    </source>
</evidence>
<evidence type="ECO:0000256" key="2">
    <source>
        <dbReference type="ARBA" id="ARBA00009739"/>
    </source>
</evidence>
<comment type="subcellular location">
    <subcellularLocation>
        <location evidence="1">Cell membrane</location>
        <topology evidence="1">Multi-pass membrane protein</topology>
    </subcellularLocation>
</comment>
<keyword evidence="3 9" id="KW-0728">SH3 domain</keyword>
<dbReference type="GO" id="GO:0070988">
    <property type="term" value="P:demethylation"/>
    <property type="evidence" value="ECO:0007669"/>
    <property type="project" value="InterPro"/>
</dbReference>
<dbReference type="InterPro" id="IPR001452">
    <property type="entry name" value="SH3_domain"/>
</dbReference>
<feature type="compositionally biased region" description="Basic and acidic residues" evidence="10">
    <location>
        <begin position="409"/>
        <end position="418"/>
    </location>
</feature>
<feature type="domain" description="SH3" evidence="12">
    <location>
        <begin position="244"/>
        <end position="305"/>
    </location>
</feature>
<dbReference type="SMART" id="SM00326">
    <property type="entry name" value="SH3"/>
    <property type="match status" value="1"/>
</dbReference>
<name>A0A0E9NQY5_SAICN</name>
<dbReference type="FunFam" id="2.30.30.40:FF:000213">
    <property type="entry name" value="High osmolarity signaling protein SHO1"/>
    <property type="match status" value="1"/>
</dbReference>
<dbReference type="InterPro" id="IPR027450">
    <property type="entry name" value="AlkB-like"/>
</dbReference>
<proteinExistence type="inferred from homology"/>
<feature type="transmembrane region" description="Helical" evidence="11">
    <location>
        <begin position="83"/>
        <end position="104"/>
    </location>
</feature>
<dbReference type="GO" id="GO:0007232">
    <property type="term" value="P:osmosensory signaling pathway via Sho1 osmosensor"/>
    <property type="evidence" value="ECO:0007669"/>
    <property type="project" value="UniProtKB-ARBA"/>
</dbReference>
<evidence type="ECO:0000259" key="12">
    <source>
        <dbReference type="PROSITE" id="PS50002"/>
    </source>
</evidence>